<evidence type="ECO:0000256" key="6">
    <source>
        <dbReference type="ARBA" id="ARBA00023128"/>
    </source>
</evidence>
<evidence type="ECO:0000256" key="9">
    <source>
        <dbReference type="RuleBase" id="RU000488"/>
    </source>
</evidence>
<evidence type="ECO:0000313" key="10">
    <source>
        <dbReference type="EMBL" id="EPB68515.1"/>
    </source>
</evidence>
<keyword evidence="11" id="KW-1185">Reference proteome</keyword>
<comment type="subcellular location">
    <subcellularLocation>
        <location evidence="1">Mitochondrion inner membrane</location>
        <topology evidence="1">Multi-pass membrane protein</topology>
    </subcellularLocation>
</comment>
<dbReference type="AlphaFoldDB" id="A0A0D6L9C8"/>
<sequence length="190" mass="21506">MKGEAPVTKPALIQEQAKHCTKFSQVYRGDERAGVYQVAGFFLSLVNHVEAQNPNTTQAPTTTTASERWWKQLSFYGANPRMMFTYQMRIEKTRIIRNWGKIIVTTPMKLLKIRLQDQQGHSAVGLTIWFTRTYVAEAFVSIRRAEGPRALFKGAVCRVMFIAPPFAIAQTVYNIGVTEKLLGQKKAAHV</sequence>
<dbReference type="GO" id="GO:0005313">
    <property type="term" value="F:L-glutamate transmembrane transporter activity"/>
    <property type="evidence" value="ECO:0007669"/>
    <property type="project" value="TreeGrafter"/>
</dbReference>
<dbReference type="Gene3D" id="1.50.40.10">
    <property type="entry name" value="Mitochondrial carrier domain"/>
    <property type="match status" value="1"/>
</dbReference>
<dbReference type="GO" id="GO:0005743">
    <property type="term" value="C:mitochondrial inner membrane"/>
    <property type="evidence" value="ECO:0007669"/>
    <property type="project" value="UniProtKB-SubCell"/>
</dbReference>
<keyword evidence="4" id="KW-0999">Mitochondrion inner membrane</keyword>
<dbReference type="PANTHER" id="PTHR45678:SF5">
    <property type="entry name" value="AT03939P-RELATED"/>
    <property type="match status" value="1"/>
</dbReference>
<keyword evidence="5" id="KW-1133">Transmembrane helix</keyword>
<comment type="similarity">
    <text evidence="2 9">Belongs to the mitochondrial carrier (TC 2.A.29) family.</text>
</comment>
<dbReference type="EMBL" id="KE125424">
    <property type="protein sequence ID" value="EPB68515.1"/>
    <property type="molecule type" value="Genomic_DNA"/>
</dbReference>
<dbReference type="InterPro" id="IPR018108">
    <property type="entry name" value="MCP_transmembrane"/>
</dbReference>
<keyword evidence="6" id="KW-0496">Mitochondrion</keyword>
<dbReference type="GO" id="GO:0043490">
    <property type="term" value="P:malate-aspartate shuttle"/>
    <property type="evidence" value="ECO:0007669"/>
    <property type="project" value="TreeGrafter"/>
</dbReference>
<reference evidence="10 11" key="1">
    <citation type="submission" date="2013-05" db="EMBL/GenBank/DDBJ databases">
        <title>Draft genome of the parasitic nematode Anyclostoma ceylanicum.</title>
        <authorList>
            <person name="Mitreva M."/>
        </authorList>
    </citation>
    <scope>NUCLEOTIDE SEQUENCE [LARGE SCALE GENOMIC DNA]</scope>
</reference>
<dbReference type="PANTHER" id="PTHR45678">
    <property type="entry name" value="MITOCHONDRIAL 2-OXODICARBOXYLATE CARRIER 1-RELATED"/>
    <property type="match status" value="1"/>
</dbReference>
<protein>
    <submittedName>
        <fullName evidence="10">Uncharacterized protein</fullName>
    </submittedName>
</protein>
<gene>
    <name evidence="10" type="ORF">ANCCEY_12385</name>
</gene>
<accession>A0A0D6L9C8</accession>
<keyword evidence="3 8" id="KW-0812">Transmembrane</keyword>
<dbReference type="InterPro" id="IPR023395">
    <property type="entry name" value="MCP_dom_sf"/>
</dbReference>
<evidence type="ECO:0000256" key="3">
    <source>
        <dbReference type="ARBA" id="ARBA00022692"/>
    </source>
</evidence>
<feature type="repeat" description="Solcar" evidence="8">
    <location>
        <begin position="92"/>
        <end position="179"/>
    </location>
</feature>
<dbReference type="Proteomes" id="UP000054495">
    <property type="component" value="Unassembled WGS sequence"/>
</dbReference>
<keyword evidence="9" id="KW-0813">Transport</keyword>
<evidence type="ECO:0000256" key="7">
    <source>
        <dbReference type="ARBA" id="ARBA00023136"/>
    </source>
</evidence>
<dbReference type="GO" id="GO:0015183">
    <property type="term" value="F:L-aspartate transmembrane transporter activity"/>
    <property type="evidence" value="ECO:0007669"/>
    <property type="project" value="TreeGrafter"/>
</dbReference>
<evidence type="ECO:0000256" key="5">
    <source>
        <dbReference type="ARBA" id="ARBA00022989"/>
    </source>
</evidence>
<dbReference type="InterPro" id="IPR051028">
    <property type="entry name" value="Mito_Solute_Carrier"/>
</dbReference>
<proteinExistence type="inferred from homology"/>
<dbReference type="PROSITE" id="PS50920">
    <property type="entry name" value="SOLCAR"/>
    <property type="match status" value="1"/>
</dbReference>
<dbReference type="SUPFAM" id="SSF103506">
    <property type="entry name" value="Mitochondrial carrier"/>
    <property type="match status" value="1"/>
</dbReference>
<name>A0A0D6L9C8_9BILA</name>
<evidence type="ECO:0000256" key="2">
    <source>
        <dbReference type="ARBA" id="ARBA00006375"/>
    </source>
</evidence>
<evidence type="ECO:0000313" key="11">
    <source>
        <dbReference type="Proteomes" id="UP000054495"/>
    </source>
</evidence>
<organism evidence="10 11">
    <name type="scientific">Ancylostoma ceylanicum</name>
    <dbReference type="NCBI Taxonomy" id="53326"/>
    <lineage>
        <taxon>Eukaryota</taxon>
        <taxon>Metazoa</taxon>
        <taxon>Ecdysozoa</taxon>
        <taxon>Nematoda</taxon>
        <taxon>Chromadorea</taxon>
        <taxon>Rhabditida</taxon>
        <taxon>Rhabditina</taxon>
        <taxon>Rhabditomorpha</taxon>
        <taxon>Strongyloidea</taxon>
        <taxon>Ancylostomatidae</taxon>
        <taxon>Ancylostomatinae</taxon>
        <taxon>Ancylostoma</taxon>
    </lineage>
</organism>
<evidence type="ECO:0000256" key="1">
    <source>
        <dbReference type="ARBA" id="ARBA00004448"/>
    </source>
</evidence>
<evidence type="ECO:0000256" key="8">
    <source>
        <dbReference type="PROSITE-ProRule" id="PRU00282"/>
    </source>
</evidence>
<evidence type="ECO:0000256" key="4">
    <source>
        <dbReference type="ARBA" id="ARBA00022792"/>
    </source>
</evidence>
<dbReference type="Pfam" id="PF00153">
    <property type="entry name" value="Mito_carr"/>
    <property type="match status" value="1"/>
</dbReference>
<keyword evidence="7 8" id="KW-0472">Membrane</keyword>